<gene>
    <name evidence="1" type="ORF">E5987_04160</name>
</gene>
<dbReference type="RefSeq" id="WP_160334834.1">
    <property type="nucleotide sequence ID" value="NZ_WSRP01000009.1"/>
</dbReference>
<reference evidence="1 2" key="1">
    <citation type="submission" date="2019-12" db="EMBL/GenBank/DDBJ databases">
        <title>Microbes associate with the intestines of laboratory mice.</title>
        <authorList>
            <person name="Navarre W."/>
            <person name="Wong E."/>
        </authorList>
    </citation>
    <scope>NUCLEOTIDE SEQUENCE [LARGE SCALE GENOMIC DNA]</scope>
    <source>
        <strain evidence="1 2">NM82_D38</strain>
    </source>
</reference>
<keyword evidence="2" id="KW-1185">Reference proteome</keyword>
<dbReference type="EMBL" id="WSRP01000009">
    <property type="protein sequence ID" value="MVX56401.1"/>
    <property type="molecule type" value="Genomic_DNA"/>
</dbReference>
<sequence length="167" mass="18403">MKLKLTQDGLKNYTGHLLTIPFVKGVSARDVTQNEAVKLSAIMSCAWEDDSKVSRIVDNSAIQAPIGRVTADVFVRTEVVGGNDAEHPVFIRHEEKPKEATTKTVVEVLPPAEEVPEVIVRYTREELEEIADKKGINGLRDIAAPLGIRDTSIRKLLDKIYAVAGKE</sequence>
<proteinExistence type="predicted"/>
<protein>
    <submittedName>
        <fullName evidence="1">Uncharacterized protein</fullName>
    </submittedName>
</protein>
<evidence type="ECO:0000313" key="1">
    <source>
        <dbReference type="EMBL" id="MVX56401.1"/>
    </source>
</evidence>
<dbReference type="AlphaFoldDB" id="A0A6L6YMI6"/>
<evidence type="ECO:0000313" key="2">
    <source>
        <dbReference type="Proteomes" id="UP000472580"/>
    </source>
</evidence>
<dbReference type="Proteomes" id="UP000472580">
    <property type="component" value="Unassembled WGS sequence"/>
</dbReference>
<dbReference type="OrthoDB" id="7069285at2"/>
<name>A0A6L6YMI6_9BURK</name>
<organism evidence="1 2">
    <name type="scientific">Parasutterella muris</name>
    <dbReference type="NCBI Taxonomy" id="2565572"/>
    <lineage>
        <taxon>Bacteria</taxon>
        <taxon>Pseudomonadati</taxon>
        <taxon>Pseudomonadota</taxon>
        <taxon>Betaproteobacteria</taxon>
        <taxon>Burkholderiales</taxon>
        <taxon>Sutterellaceae</taxon>
        <taxon>Parasutterella</taxon>
    </lineage>
</organism>
<comment type="caution">
    <text evidence="1">The sequence shown here is derived from an EMBL/GenBank/DDBJ whole genome shotgun (WGS) entry which is preliminary data.</text>
</comment>
<accession>A0A6L6YMI6</accession>